<reference evidence="3 4" key="1">
    <citation type="submission" date="2017-07" db="EMBL/GenBank/DDBJ databases">
        <title>Analysis of two Campylobacter avium genomes and identification of a novel hippuricase gene.</title>
        <authorList>
            <person name="Miller W.G."/>
            <person name="Chapman M.H."/>
            <person name="Yee E."/>
            <person name="Revez J."/>
            <person name="Bono J.L."/>
            <person name="Rossi M."/>
        </authorList>
    </citation>
    <scope>NUCLEOTIDE SEQUENCE [LARGE SCALE GENOMIC DNA]</scope>
    <source>
        <strain evidence="3 4">LMG 24591</strain>
    </source>
</reference>
<dbReference type="InterPro" id="IPR003539">
    <property type="entry name" value="CD_toxinB"/>
</dbReference>
<dbReference type="PIRSF" id="PIRSF018539">
    <property type="entry name" value="CDT_B"/>
    <property type="match status" value="1"/>
</dbReference>
<dbReference type="CDD" id="cd09081">
    <property type="entry name" value="CdtB"/>
    <property type="match status" value="1"/>
</dbReference>
<organism evidence="3 4">
    <name type="scientific">Campylobacter avium LMG 24591</name>
    <dbReference type="NCBI Taxonomy" id="522484"/>
    <lineage>
        <taxon>Bacteria</taxon>
        <taxon>Pseudomonadati</taxon>
        <taxon>Campylobacterota</taxon>
        <taxon>Epsilonproteobacteria</taxon>
        <taxon>Campylobacterales</taxon>
        <taxon>Campylobacteraceae</taxon>
        <taxon>Campylobacter</taxon>
    </lineage>
</organism>
<evidence type="ECO:0000259" key="2">
    <source>
        <dbReference type="Pfam" id="PF03372"/>
    </source>
</evidence>
<dbReference type="Pfam" id="PF03372">
    <property type="entry name" value="Exo_endo_phos"/>
    <property type="match status" value="1"/>
</dbReference>
<proteinExistence type="predicted"/>
<keyword evidence="1" id="KW-1133">Transmembrane helix</keyword>
<dbReference type="InterPro" id="IPR036691">
    <property type="entry name" value="Endo/exonu/phosph_ase_sf"/>
</dbReference>
<feature type="transmembrane region" description="Helical" evidence="1">
    <location>
        <begin position="12"/>
        <end position="31"/>
    </location>
</feature>
<protein>
    <submittedName>
        <fullName evidence="3">Cytolethal distending toxin, subunit CdtB</fullName>
    </submittedName>
</protein>
<keyword evidence="4" id="KW-1185">Reference proteome</keyword>
<dbReference type="SUPFAM" id="SSF56219">
    <property type="entry name" value="DNase I-like"/>
    <property type="match status" value="1"/>
</dbReference>
<dbReference type="OrthoDB" id="5320299at2"/>
<dbReference type="AlphaFoldDB" id="A0A222MZ10"/>
<sequence>MFNIFLKRYYKPLRLYGIIFLIVISPLFANIEDFKIGTWNLQGSSASTESKWNVSIRQLITGINAVNILMVQEAGSIPRSARPTGRVVQPGGTPVEEFVWELGTSSRPRAVFIYYAPIDVGARRVNLAIVSDRQADEVFVVRQDRVATDVSRPALGIRIGNDVFFSLHALANGGGDASALVTAIHDNFIGMPNINWLIAGDFNREPASLLSGLDTRVTNNIRIVSPNTATHFSASGSNRVLDYAIVGNTQPQGAAAVLPSISAILMAASVRSYLSSDHFPVRFSKF</sequence>
<evidence type="ECO:0000256" key="1">
    <source>
        <dbReference type="SAM" id="Phobius"/>
    </source>
</evidence>
<dbReference type="RefSeq" id="WP_094325851.1">
    <property type="nucleotide sequence ID" value="NZ_CP022347.1"/>
</dbReference>
<dbReference type="Proteomes" id="UP000201169">
    <property type="component" value="Chromosome"/>
</dbReference>
<dbReference type="Gene3D" id="3.60.10.10">
    <property type="entry name" value="Endonuclease/exonuclease/phosphatase"/>
    <property type="match status" value="1"/>
</dbReference>
<evidence type="ECO:0000313" key="4">
    <source>
        <dbReference type="Proteomes" id="UP000201169"/>
    </source>
</evidence>
<dbReference type="PRINTS" id="PR01388">
    <property type="entry name" value="CDTOXINB"/>
</dbReference>
<gene>
    <name evidence="3" type="primary">cdtB</name>
    <name evidence="3" type="ORF">CAV_1424</name>
</gene>
<evidence type="ECO:0000313" key="3">
    <source>
        <dbReference type="EMBL" id="ASQ31041.1"/>
    </source>
</evidence>
<keyword evidence="1" id="KW-0812">Transmembrane</keyword>
<feature type="domain" description="Endonuclease/exonuclease/phosphatase" evidence="2">
    <location>
        <begin position="37"/>
        <end position="278"/>
    </location>
</feature>
<keyword evidence="1" id="KW-0472">Membrane</keyword>
<dbReference type="KEGG" id="cavi:CAV_1424"/>
<dbReference type="NCBIfam" id="NF011787">
    <property type="entry name" value="PRK15251.1"/>
    <property type="match status" value="1"/>
</dbReference>
<dbReference type="GO" id="GO:0003824">
    <property type="term" value="F:catalytic activity"/>
    <property type="evidence" value="ECO:0007669"/>
    <property type="project" value="InterPro"/>
</dbReference>
<dbReference type="InterPro" id="IPR005135">
    <property type="entry name" value="Endo/exonuclease/phosphatase"/>
</dbReference>
<name>A0A222MZ10_9BACT</name>
<dbReference type="EMBL" id="CP022347">
    <property type="protein sequence ID" value="ASQ31041.1"/>
    <property type="molecule type" value="Genomic_DNA"/>
</dbReference>
<accession>A0A222MZ10</accession>